<dbReference type="FunFam" id="3.30.565.10:FF:000006">
    <property type="entry name" value="Sensor histidine kinase WalK"/>
    <property type="match status" value="1"/>
</dbReference>
<keyword evidence="6" id="KW-0175">Coiled coil</keyword>
<dbReference type="CDD" id="cd00082">
    <property type="entry name" value="HisKA"/>
    <property type="match status" value="1"/>
</dbReference>
<keyword evidence="3" id="KW-0597">Phosphoprotein</keyword>
<dbReference type="GO" id="GO:0006355">
    <property type="term" value="P:regulation of DNA-templated transcription"/>
    <property type="evidence" value="ECO:0007669"/>
    <property type="project" value="InterPro"/>
</dbReference>
<dbReference type="EMBL" id="CP000113">
    <property type="protein sequence ID" value="ABF85915.1"/>
    <property type="molecule type" value="Genomic_DNA"/>
</dbReference>
<dbReference type="InterPro" id="IPR013656">
    <property type="entry name" value="PAS_4"/>
</dbReference>
<evidence type="ECO:0000256" key="6">
    <source>
        <dbReference type="SAM" id="Coils"/>
    </source>
</evidence>
<dbReference type="PROSITE" id="PS50112">
    <property type="entry name" value="PAS"/>
    <property type="match status" value="1"/>
</dbReference>
<evidence type="ECO:0000259" key="9">
    <source>
        <dbReference type="PROSITE" id="PS50113"/>
    </source>
</evidence>
<dbReference type="InterPro" id="IPR000014">
    <property type="entry name" value="PAS"/>
</dbReference>
<dbReference type="InterPro" id="IPR005467">
    <property type="entry name" value="His_kinase_dom"/>
</dbReference>
<feature type="domain" description="PAC" evidence="9">
    <location>
        <begin position="266"/>
        <end position="319"/>
    </location>
</feature>
<dbReference type="Pfam" id="PF00989">
    <property type="entry name" value="PAS"/>
    <property type="match status" value="1"/>
</dbReference>
<name>Q1DEL2_MYXXD</name>
<evidence type="ECO:0000259" key="8">
    <source>
        <dbReference type="PROSITE" id="PS50112"/>
    </source>
</evidence>
<evidence type="ECO:0000313" key="10">
    <source>
        <dbReference type="EMBL" id="ABF85915.1"/>
    </source>
</evidence>
<dbReference type="CDD" id="cd00075">
    <property type="entry name" value="HATPase"/>
    <property type="match status" value="1"/>
</dbReference>
<dbReference type="SUPFAM" id="SSF55785">
    <property type="entry name" value="PYP-like sensor domain (PAS domain)"/>
    <property type="match status" value="2"/>
</dbReference>
<dbReference type="SMART" id="SM00091">
    <property type="entry name" value="PAS"/>
    <property type="match status" value="2"/>
</dbReference>
<keyword evidence="11" id="KW-1185">Reference proteome</keyword>
<dbReference type="Gene3D" id="1.10.287.130">
    <property type="match status" value="1"/>
</dbReference>
<dbReference type="PROSITE" id="PS50109">
    <property type="entry name" value="HIS_KIN"/>
    <property type="match status" value="1"/>
</dbReference>
<evidence type="ECO:0000256" key="4">
    <source>
        <dbReference type="ARBA" id="ARBA00022679"/>
    </source>
</evidence>
<protein>
    <recommendedName>
        <fullName evidence="2">histidine kinase</fullName>
        <ecNumber evidence="2">2.7.13.3</ecNumber>
    </recommendedName>
</protein>
<proteinExistence type="predicted"/>
<sequence length="569" mass="63084">MASARRPSTLTARAVPPIPTCMERDTPSAFRVEAFRAPMSRDAGNDDQRVSEESMASGIDELSAWLDAAVDPFVACDAGENVCFLNAAAERLLGWTREELIGQPASRLFPQRLHRHEGVSLLRHLLSRRAALGGRATRVLARRKDGAEIMVELTVGASGKGRDERIVLNFRRLHEVVDTLAEPVERTLHGLESESVPGDALFRTVVEHAPMGIIYFDRSAIVIACNELFVSIIGSPKRLLVGLNLLSLRDEGILHCVRETLAGHTCEYEGEYRAITSGRKTPVHVRFAPCFNAAGQVEGGIGIVEDISERRRAERERERLYREAQEAIRVRDDFLSIASHELKTPLTPLSLRLATLERRLARGELVESSTLRQARLYLLRITSLINDLLDSSRIEAGRLALHREATRLEGLVEHVLHELEPQRGNHTVRFDAPEQPVQVNVDPFRMEQVLANLVENAFKYSPNGGTVRVSLRQRGGLALLSVSDEGIGIPPDQQKLLFDRYFRARNASAHSFGGLGLGLYISRDIVERHGGRIWVESEPGHGSTFHVALPLMAGAPAQPNVEEPGQLIH</sequence>
<dbReference type="InterPro" id="IPR003661">
    <property type="entry name" value="HisK_dim/P_dom"/>
</dbReference>
<dbReference type="Pfam" id="PF00512">
    <property type="entry name" value="HisKA"/>
    <property type="match status" value="1"/>
</dbReference>
<dbReference type="InterPro" id="IPR036097">
    <property type="entry name" value="HisK_dim/P_sf"/>
</dbReference>
<dbReference type="SMART" id="SM00388">
    <property type="entry name" value="HisKA"/>
    <property type="match status" value="1"/>
</dbReference>
<evidence type="ECO:0000256" key="2">
    <source>
        <dbReference type="ARBA" id="ARBA00012438"/>
    </source>
</evidence>
<dbReference type="eggNOG" id="COG5002">
    <property type="taxonomic scope" value="Bacteria"/>
</dbReference>
<dbReference type="PRINTS" id="PR00344">
    <property type="entry name" value="BCTRLSENSOR"/>
</dbReference>
<dbReference type="InterPro" id="IPR013767">
    <property type="entry name" value="PAS_fold"/>
</dbReference>
<comment type="catalytic activity">
    <reaction evidence="1">
        <text>ATP + protein L-histidine = ADP + protein N-phospho-L-histidine.</text>
        <dbReference type="EC" id="2.7.13.3"/>
    </reaction>
</comment>
<dbReference type="GO" id="GO:0000155">
    <property type="term" value="F:phosphorelay sensor kinase activity"/>
    <property type="evidence" value="ECO:0007669"/>
    <property type="project" value="InterPro"/>
</dbReference>
<organism evidence="10 11">
    <name type="scientific">Myxococcus xanthus (strain DK1622)</name>
    <dbReference type="NCBI Taxonomy" id="246197"/>
    <lineage>
        <taxon>Bacteria</taxon>
        <taxon>Pseudomonadati</taxon>
        <taxon>Myxococcota</taxon>
        <taxon>Myxococcia</taxon>
        <taxon>Myxococcales</taxon>
        <taxon>Cystobacterineae</taxon>
        <taxon>Myxococcaceae</taxon>
        <taxon>Myxococcus</taxon>
    </lineage>
</organism>
<dbReference type="Gene3D" id="3.30.565.10">
    <property type="entry name" value="Histidine kinase-like ATPase, C-terminal domain"/>
    <property type="match status" value="1"/>
</dbReference>
<dbReference type="HOGENOM" id="CLU_025061_0_0_7"/>
<feature type="coiled-coil region" evidence="6">
    <location>
        <begin position="303"/>
        <end position="330"/>
    </location>
</feature>
<dbReference type="PANTHER" id="PTHR43047">
    <property type="entry name" value="TWO-COMPONENT HISTIDINE PROTEIN KINASE"/>
    <property type="match status" value="1"/>
</dbReference>
<dbReference type="KEGG" id="mxa:MXAN_0643"/>
<evidence type="ECO:0000313" key="11">
    <source>
        <dbReference type="Proteomes" id="UP000002402"/>
    </source>
</evidence>
<dbReference type="GO" id="GO:0005886">
    <property type="term" value="C:plasma membrane"/>
    <property type="evidence" value="ECO:0007669"/>
    <property type="project" value="TreeGrafter"/>
</dbReference>
<dbReference type="Pfam" id="PF08448">
    <property type="entry name" value="PAS_4"/>
    <property type="match status" value="1"/>
</dbReference>
<evidence type="ECO:0000256" key="3">
    <source>
        <dbReference type="ARBA" id="ARBA00022553"/>
    </source>
</evidence>
<reference evidence="10 11" key="1">
    <citation type="journal article" date="2006" name="Proc. Natl. Acad. Sci. U.S.A.">
        <title>Evolution of sensory complexity recorded in a myxobacterial genome.</title>
        <authorList>
            <person name="Goldman B.S."/>
            <person name="Nierman W.C."/>
            <person name="Kaiser D."/>
            <person name="Slater S.C."/>
            <person name="Durkin A.S."/>
            <person name="Eisen J.A."/>
            <person name="Ronning C.M."/>
            <person name="Barbazuk W.B."/>
            <person name="Blanchard M."/>
            <person name="Field C."/>
            <person name="Halling C."/>
            <person name="Hinkle G."/>
            <person name="Iartchuk O."/>
            <person name="Kim H.S."/>
            <person name="Mackenzie C."/>
            <person name="Madupu R."/>
            <person name="Miller N."/>
            <person name="Shvartsbeyn A."/>
            <person name="Sullivan S.A."/>
            <person name="Vaudin M."/>
            <person name="Wiegand R."/>
            <person name="Kaplan H.B."/>
        </authorList>
    </citation>
    <scope>NUCLEOTIDE SEQUENCE [LARGE SCALE GENOMIC DNA]</scope>
    <source>
        <strain evidence="11">DK1622</strain>
    </source>
</reference>
<dbReference type="GO" id="GO:0009927">
    <property type="term" value="F:histidine phosphotransfer kinase activity"/>
    <property type="evidence" value="ECO:0007669"/>
    <property type="project" value="TreeGrafter"/>
</dbReference>
<accession>Q1DEL2</accession>
<dbReference type="EC" id="2.7.13.3" evidence="2"/>
<keyword evidence="5 10" id="KW-0418">Kinase</keyword>
<dbReference type="SMART" id="SM00387">
    <property type="entry name" value="HATPase_c"/>
    <property type="match status" value="1"/>
</dbReference>
<evidence type="ECO:0000256" key="5">
    <source>
        <dbReference type="ARBA" id="ARBA00022777"/>
    </source>
</evidence>
<dbReference type="Proteomes" id="UP000002402">
    <property type="component" value="Chromosome"/>
</dbReference>
<dbReference type="PANTHER" id="PTHR43047:SF72">
    <property type="entry name" value="OSMOSENSING HISTIDINE PROTEIN KINASE SLN1"/>
    <property type="match status" value="1"/>
</dbReference>
<dbReference type="InterPro" id="IPR035965">
    <property type="entry name" value="PAS-like_dom_sf"/>
</dbReference>
<dbReference type="InterPro" id="IPR036890">
    <property type="entry name" value="HATPase_C_sf"/>
</dbReference>
<dbReference type="Pfam" id="PF02518">
    <property type="entry name" value="HATPase_c"/>
    <property type="match status" value="1"/>
</dbReference>
<dbReference type="NCBIfam" id="TIGR00229">
    <property type="entry name" value="sensory_box"/>
    <property type="match status" value="2"/>
</dbReference>
<dbReference type="InterPro" id="IPR003594">
    <property type="entry name" value="HATPase_dom"/>
</dbReference>
<dbReference type="InterPro" id="IPR004358">
    <property type="entry name" value="Sig_transdc_His_kin-like_C"/>
</dbReference>
<dbReference type="PROSITE" id="PS50113">
    <property type="entry name" value="PAC"/>
    <property type="match status" value="1"/>
</dbReference>
<gene>
    <name evidence="10" type="ordered locus">MXAN_0643</name>
</gene>
<dbReference type="InterPro" id="IPR000700">
    <property type="entry name" value="PAS-assoc_C"/>
</dbReference>
<dbReference type="SUPFAM" id="SSF55874">
    <property type="entry name" value="ATPase domain of HSP90 chaperone/DNA topoisomerase II/histidine kinase"/>
    <property type="match status" value="1"/>
</dbReference>
<dbReference type="CDD" id="cd00130">
    <property type="entry name" value="PAS"/>
    <property type="match status" value="1"/>
</dbReference>
<evidence type="ECO:0000256" key="1">
    <source>
        <dbReference type="ARBA" id="ARBA00000085"/>
    </source>
</evidence>
<dbReference type="SUPFAM" id="SSF47384">
    <property type="entry name" value="Homodimeric domain of signal transducing histidine kinase"/>
    <property type="match status" value="1"/>
</dbReference>
<feature type="domain" description="Histidine kinase" evidence="7">
    <location>
        <begin position="337"/>
        <end position="553"/>
    </location>
</feature>
<dbReference type="AlphaFoldDB" id="Q1DEL2"/>
<keyword evidence="4" id="KW-0808">Transferase</keyword>
<dbReference type="Gene3D" id="3.30.450.20">
    <property type="entry name" value="PAS domain"/>
    <property type="match status" value="2"/>
</dbReference>
<feature type="domain" description="PAS" evidence="8">
    <location>
        <begin position="58"/>
        <end position="129"/>
    </location>
</feature>
<dbReference type="EnsemblBacteria" id="ABF85915">
    <property type="protein sequence ID" value="ABF85915"/>
    <property type="gene ID" value="MXAN_0643"/>
</dbReference>
<dbReference type="STRING" id="246197.MXAN_0643"/>
<evidence type="ECO:0000259" key="7">
    <source>
        <dbReference type="PROSITE" id="PS50109"/>
    </source>
</evidence>